<accession>A0A6P9ECB2</accession>
<dbReference type="InterPro" id="IPR012337">
    <property type="entry name" value="RNaseH-like_sf"/>
</dbReference>
<dbReference type="RefSeq" id="XP_035545044.1">
    <property type="nucleotide sequence ID" value="XM_035689151.1"/>
</dbReference>
<dbReference type="OrthoDB" id="1747175at2759"/>
<dbReference type="InterPro" id="IPR052929">
    <property type="entry name" value="RNase_H-like_EbsB-rel"/>
</dbReference>
<name>A0A6P9ECB2_JUGRE</name>
<reference evidence="3" key="1">
    <citation type="submission" date="2025-08" db="UniProtKB">
        <authorList>
            <consortium name="RefSeq"/>
        </authorList>
    </citation>
    <scope>IDENTIFICATION</scope>
    <source>
        <tissue evidence="3">Leaves</tissue>
    </source>
</reference>
<dbReference type="InterPro" id="IPR036397">
    <property type="entry name" value="RNaseH_sf"/>
</dbReference>
<dbReference type="AlphaFoldDB" id="A0A6P9ECB2"/>
<dbReference type="CDD" id="cd06222">
    <property type="entry name" value="RNase_H_like"/>
    <property type="match status" value="1"/>
</dbReference>
<evidence type="ECO:0000259" key="1">
    <source>
        <dbReference type="Pfam" id="PF13456"/>
    </source>
</evidence>
<gene>
    <name evidence="3" type="primary">LOC118348159</name>
</gene>
<dbReference type="SUPFAM" id="SSF53098">
    <property type="entry name" value="Ribonuclease H-like"/>
    <property type="match status" value="1"/>
</dbReference>
<dbReference type="PANTHER" id="PTHR47074">
    <property type="entry name" value="BNAC02G40300D PROTEIN"/>
    <property type="match status" value="1"/>
</dbReference>
<dbReference type="Gene3D" id="3.30.420.10">
    <property type="entry name" value="Ribonuclease H-like superfamily/Ribonuclease H"/>
    <property type="match status" value="1"/>
</dbReference>
<protein>
    <submittedName>
        <fullName evidence="3">Uncharacterized protein LOC118348159</fullName>
    </submittedName>
</protein>
<dbReference type="KEGG" id="jre:118348159"/>
<evidence type="ECO:0000313" key="2">
    <source>
        <dbReference type="Proteomes" id="UP000235220"/>
    </source>
</evidence>
<keyword evidence="2" id="KW-1185">Reference proteome</keyword>
<dbReference type="GO" id="GO:0004523">
    <property type="term" value="F:RNA-DNA hybrid ribonuclease activity"/>
    <property type="evidence" value="ECO:0007669"/>
    <property type="project" value="InterPro"/>
</dbReference>
<dbReference type="PANTHER" id="PTHR47074:SF48">
    <property type="entry name" value="POLYNUCLEOTIDYL TRANSFERASE, RIBONUCLEASE H-LIKE SUPERFAMILY PROTEIN"/>
    <property type="match status" value="1"/>
</dbReference>
<evidence type="ECO:0000313" key="3">
    <source>
        <dbReference type="RefSeq" id="XP_035545044.1"/>
    </source>
</evidence>
<dbReference type="GO" id="GO:0003676">
    <property type="term" value="F:nucleic acid binding"/>
    <property type="evidence" value="ECO:0007669"/>
    <property type="project" value="InterPro"/>
</dbReference>
<sequence>MVSEGLEDYKSAQSFQDGDAASTTARVQLKKWQKPGVNEVKANWDAAINMEAKRMGMGIVIRDEEGEVLVSICDVRKHVVDPALAESWALWKALEICNELALSKVIFEGDVAAVINRINKDEEDQSWMGHILEDIKQVFKGKREWNVRFVPRDGNRVAHLLAKHALVLGEGKIWIEEGPYVICNAVLHDKKGNVLNDE</sequence>
<dbReference type="Proteomes" id="UP000235220">
    <property type="component" value="Chromosome 4"/>
</dbReference>
<organism evidence="2 3">
    <name type="scientific">Juglans regia</name>
    <name type="common">English walnut</name>
    <dbReference type="NCBI Taxonomy" id="51240"/>
    <lineage>
        <taxon>Eukaryota</taxon>
        <taxon>Viridiplantae</taxon>
        <taxon>Streptophyta</taxon>
        <taxon>Embryophyta</taxon>
        <taxon>Tracheophyta</taxon>
        <taxon>Spermatophyta</taxon>
        <taxon>Magnoliopsida</taxon>
        <taxon>eudicotyledons</taxon>
        <taxon>Gunneridae</taxon>
        <taxon>Pentapetalae</taxon>
        <taxon>rosids</taxon>
        <taxon>fabids</taxon>
        <taxon>Fagales</taxon>
        <taxon>Juglandaceae</taxon>
        <taxon>Juglans</taxon>
    </lineage>
</organism>
<dbReference type="InterPro" id="IPR044730">
    <property type="entry name" value="RNase_H-like_dom_plant"/>
</dbReference>
<proteinExistence type="predicted"/>
<feature type="domain" description="RNase H type-1" evidence="1">
    <location>
        <begin position="43"/>
        <end position="165"/>
    </location>
</feature>
<dbReference type="InParanoid" id="A0A6P9ECB2"/>
<dbReference type="InterPro" id="IPR002156">
    <property type="entry name" value="RNaseH_domain"/>
</dbReference>
<dbReference type="Pfam" id="PF13456">
    <property type="entry name" value="RVT_3"/>
    <property type="match status" value="1"/>
</dbReference>
<dbReference type="GeneID" id="118348159"/>